<name>A0A2V2LBF0_9RHOB</name>
<dbReference type="GO" id="GO:0006351">
    <property type="term" value="P:DNA-templated transcription"/>
    <property type="evidence" value="ECO:0007669"/>
    <property type="project" value="TreeGrafter"/>
</dbReference>
<evidence type="ECO:0000313" key="7">
    <source>
        <dbReference type="Proteomes" id="UP000245680"/>
    </source>
</evidence>
<accession>A0A2V2LBF0</accession>
<dbReference type="PANTHER" id="PTHR30537:SF79">
    <property type="entry name" value="TRANSCRIPTIONAL REGULATOR-RELATED"/>
    <property type="match status" value="1"/>
</dbReference>
<organism evidence="6 7">
    <name type="scientific">Meridianimarinicoccus roseus</name>
    <dbReference type="NCBI Taxonomy" id="2072018"/>
    <lineage>
        <taxon>Bacteria</taxon>
        <taxon>Pseudomonadati</taxon>
        <taxon>Pseudomonadota</taxon>
        <taxon>Alphaproteobacteria</taxon>
        <taxon>Rhodobacterales</taxon>
        <taxon>Paracoccaceae</taxon>
        <taxon>Meridianimarinicoccus</taxon>
    </lineage>
</organism>
<dbReference type="CDD" id="cd08432">
    <property type="entry name" value="PBP2_GcdR_TrpI_HvrB_AmpR_like"/>
    <property type="match status" value="1"/>
</dbReference>
<dbReference type="Pfam" id="PF03466">
    <property type="entry name" value="LysR_substrate"/>
    <property type="match status" value="1"/>
</dbReference>
<dbReference type="InterPro" id="IPR058163">
    <property type="entry name" value="LysR-type_TF_proteobact-type"/>
</dbReference>
<protein>
    <submittedName>
        <fullName evidence="6">LysR family transcriptional regulator</fullName>
    </submittedName>
</protein>
<dbReference type="PROSITE" id="PS50931">
    <property type="entry name" value="HTH_LYSR"/>
    <property type="match status" value="1"/>
</dbReference>
<dbReference type="GO" id="GO:0043565">
    <property type="term" value="F:sequence-specific DNA binding"/>
    <property type="evidence" value="ECO:0007669"/>
    <property type="project" value="TreeGrafter"/>
</dbReference>
<keyword evidence="4" id="KW-0804">Transcription</keyword>
<feature type="domain" description="HTH lysR-type" evidence="5">
    <location>
        <begin position="6"/>
        <end position="63"/>
    </location>
</feature>
<dbReference type="Gene3D" id="1.10.10.10">
    <property type="entry name" value="Winged helix-like DNA-binding domain superfamily/Winged helix DNA-binding domain"/>
    <property type="match status" value="1"/>
</dbReference>
<dbReference type="InterPro" id="IPR036388">
    <property type="entry name" value="WH-like_DNA-bd_sf"/>
</dbReference>
<dbReference type="InterPro" id="IPR000847">
    <property type="entry name" value="LysR_HTH_N"/>
</dbReference>
<dbReference type="PRINTS" id="PR00039">
    <property type="entry name" value="HTHLYSR"/>
</dbReference>
<dbReference type="AlphaFoldDB" id="A0A2V2LBF0"/>
<comment type="caution">
    <text evidence="6">The sequence shown here is derived from an EMBL/GenBank/DDBJ whole genome shotgun (WGS) entry which is preliminary data.</text>
</comment>
<keyword evidence="3" id="KW-0238">DNA-binding</keyword>
<dbReference type="InterPro" id="IPR005119">
    <property type="entry name" value="LysR_subst-bd"/>
</dbReference>
<reference evidence="6 7" key="1">
    <citation type="submission" date="2018-05" db="EMBL/GenBank/DDBJ databases">
        <title>Rhodobacteraceae gen. nov., sp. nov. isolated from sea water.</title>
        <authorList>
            <person name="Ren Y."/>
        </authorList>
    </citation>
    <scope>NUCLEOTIDE SEQUENCE [LARGE SCALE GENOMIC DNA]</scope>
    <source>
        <strain evidence="6 7">TG-679</strain>
    </source>
</reference>
<dbReference type="EMBL" id="QGKU01000033">
    <property type="protein sequence ID" value="PWR02728.1"/>
    <property type="molecule type" value="Genomic_DNA"/>
</dbReference>
<dbReference type="Proteomes" id="UP000245680">
    <property type="component" value="Unassembled WGS sequence"/>
</dbReference>
<dbReference type="SUPFAM" id="SSF46785">
    <property type="entry name" value="Winged helix' DNA-binding domain"/>
    <property type="match status" value="1"/>
</dbReference>
<dbReference type="SUPFAM" id="SSF53850">
    <property type="entry name" value="Periplasmic binding protein-like II"/>
    <property type="match status" value="1"/>
</dbReference>
<evidence type="ECO:0000259" key="5">
    <source>
        <dbReference type="PROSITE" id="PS50931"/>
    </source>
</evidence>
<dbReference type="Gene3D" id="3.40.190.10">
    <property type="entry name" value="Periplasmic binding protein-like II"/>
    <property type="match status" value="2"/>
</dbReference>
<keyword evidence="7" id="KW-1185">Reference proteome</keyword>
<evidence type="ECO:0000256" key="1">
    <source>
        <dbReference type="ARBA" id="ARBA00009437"/>
    </source>
</evidence>
<proteinExistence type="inferred from homology"/>
<dbReference type="GO" id="GO:0003700">
    <property type="term" value="F:DNA-binding transcription factor activity"/>
    <property type="evidence" value="ECO:0007669"/>
    <property type="project" value="InterPro"/>
</dbReference>
<evidence type="ECO:0000256" key="4">
    <source>
        <dbReference type="ARBA" id="ARBA00023163"/>
    </source>
</evidence>
<dbReference type="Pfam" id="PF00126">
    <property type="entry name" value="HTH_1"/>
    <property type="match status" value="1"/>
</dbReference>
<keyword evidence="2" id="KW-0805">Transcription regulation</keyword>
<evidence type="ECO:0000256" key="2">
    <source>
        <dbReference type="ARBA" id="ARBA00023015"/>
    </source>
</evidence>
<dbReference type="PANTHER" id="PTHR30537">
    <property type="entry name" value="HTH-TYPE TRANSCRIPTIONAL REGULATOR"/>
    <property type="match status" value="1"/>
</dbReference>
<evidence type="ECO:0000256" key="3">
    <source>
        <dbReference type="ARBA" id="ARBA00023125"/>
    </source>
</evidence>
<comment type="similarity">
    <text evidence="1">Belongs to the LysR transcriptional regulatory family.</text>
</comment>
<sequence>MARKLPPFAAVKAFEATARHMNVTKAAEEMCLSPSAVSHQIRALEEYLDTALFERRGNKLALTLTGRAYSGKLTTLLDAFDESTRAIRKAGHRPLRVLSTPGFAARWLVPRLGHLEFGNRVQLRVSEGAPSTDFASNDADVVIQWCDDPVPSVVTEPLMESGRYPVASPEMRRREGIERPADLARVTLMHDETMDTWGEWFSAAGVEAPAFPCGPTFPNCELSTTAAEAGQGVALAYDTMVRGTLESGRLERLFDTDILPIVIYSVAYPESRRDDSMIRQFAAWLHEEAARDGVAARPARFARAAERTT</sequence>
<gene>
    <name evidence="6" type="ORF">DKT77_10575</name>
</gene>
<dbReference type="InterPro" id="IPR036390">
    <property type="entry name" value="WH_DNA-bd_sf"/>
</dbReference>
<evidence type="ECO:0000313" key="6">
    <source>
        <dbReference type="EMBL" id="PWR02728.1"/>
    </source>
</evidence>
<dbReference type="OrthoDB" id="9813056at2"/>